<dbReference type="NCBIfam" id="NF010925">
    <property type="entry name" value="PRK14345.1"/>
    <property type="match status" value="1"/>
</dbReference>
<reference evidence="11 12" key="1">
    <citation type="submission" date="2019-08" db="EMBL/GenBank/DDBJ databases">
        <title>Calorimonas adulescens gen. nov., sp. nov., an anaerobic thermophilic bacterium from Sakhalin hot spring.</title>
        <authorList>
            <person name="Khomyakova M.A."/>
            <person name="Merkel A.Y."/>
            <person name="Novikov A."/>
            <person name="Bonch-Osmolovskaya E.A."/>
            <person name="Slobodkin A.I."/>
        </authorList>
    </citation>
    <scope>NUCLEOTIDE SEQUENCE [LARGE SCALE GENOMIC DNA]</scope>
    <source>
        <strain evidence="11 12">A05MB</strain>
    </source>
</reference>
<sequence length="227" mass="25540">MRRGEVLKLGLIPYLKGKEIQLAAMERVKSGETDGVLIILQHPPVYTIGSAGGFDNILIPMEELEKRAEIYKVERGGNITFHGPGQIVAYPVFDLTKWGKDVHLYVDKLEEVIIRLLAEYGIKAGRKAKYTGVWMDDEKICAIGVAVRHWITWHGLAFNVNTDLSYFNLINPCGITDFGVTSLNKLGIDEDILSVRERMIGRFKDVFDIGFEEISLSRLVANEDEKA</sequence>
<dbReference type="EMBL" id="VTPS01000013">
    <property type="protein sequence ID" value="TZE81478.1"/>
    <property type="molecule type" value="Genomic_DNA"/>
</dbReference>
<comment type="similarity">
    <text evidence="5 6">Belongs to the LipB family.</text>
</comment>
<dbReference type="EC" id="2.3.1.181" evidence="5 6"/>
<comment type="subcellular location">
    <subcellularLocation>
        <location evidence="5">Cytoplasm</location>
    </subcellularLocation>
</comment>
<comment type="miscellaneous">
    <text evidence="5">In the reaction, the free carboxyl group of octanoic acid is attached via an amide linkage to the epsilon-amino group of a specific lysine residue of lipoyl domains of lipoate-dependent enzymes.</text>
</comment>
<dbReference type="PROSITE" id="PS51733">
    <property type="entry name" value="BPL_LPL_CATALYTIC"/>
    <property type="match status" value="1"/>
</dbReference>
<dbReference type="InterPro" id="IPR045864">
    <property type="entry name" value="aa-tRNA-synth_II/BPL/LPL"/>
</dbReference>
<feature type="binding site" evidence="5 8">
    <location>
        <begin position="75"/>
        <end position="82"/>
    </location>
    <ligand>
        <name>substrate</name>
    </ligand>
</feature>
<feature type="active site" description="Acyl-thioester intermediate" evidence="5 7">
    <location>
        <position position="173"/>
    </location>
</feature>
<proteinExistence type="inferred from homology"/>
<dbReference type="SUPFAM" id="SSF55681">
    <property type="entry name" value="Class II aaRS and biotin synthetases"/>
    <property type="match status" value="1"/>
</dbReference>
<feature type="binding site" evidence="5 8">
    <location>
        <begin position="142"/>
        <end position="144"/>
    </location>
    <ligand>
        <name>substrate</name>
    </ligand>
</feature>
<dbReference type="GO" id="GO:0033819">
    <property type="term" value="F:lipoyl(octanoyl) transferase activity"/>
    <property type="evidence" value="ECO:0007669"/>
    <property type="project" value="UniProtKB-EC"/>
</dbReference>
<accession>A0A5D8QDZ5</accession>
<comment type="caution">
    <text evidence="11">The sequence shown here is derived from an EMBL/GenBank/DDBJ whole genome shotgun (WGS) entry which is preliminary data.</text>
</comment>
<evidence type="ECO:0000256" key="8">
    <source>
        <dbReference type="PIRSR" id="PIRSR016262-2"/>
    </source>
</evidence>
<keyword evidence="5" id="KW-0963">Cytoplasm</keyword>
<evidence type="ECO:0000256" key="2">
    <source>
        <dbReference type="ARBA" id="ARBA00022679"/>
    </source>
</evidence>
<dbReference type="GO" id="GO:0005737">
    <property type="term" value="C:cytoplasm"/>
    <property type="evidence" value="ECO:0007669"/>
    <property type="project" value="UniProtKB-SubCell"/>
</dbReference>
<dbReference type="InterPro" id="IPR000544">
    <property type="entry name" value="Octanoyltransferase"/>
</dbReference>
<evidence type="ECO:0000256" key="5">
    <source>
        <dbReference type="HAMAP-Rule" id="MF_00013"/>
    </source>
</evidence>
<evidence type="ECO:0000259" key="10">
    <source>
        <dbReference type="PROSITE" id="PS51733"/>
    </source>
</evidence>
<evidence type="ECO:0000313" key="12">
    <source>
        <dbReference type="Proteomes" id="UP000322976"/>
    </source>
</evidence>
<dbReference type="PROSITE" id="PS01313">
    <property type="entry name" value="LIPB"/>
    <property type="match status" value="1"/>
</dbReference>
<dbReference type="InterPro" id="IPR020605">
    <property type="entry name" value="Octanoyltransferase_CS"/>
</dbReference>
<evidence type="ECO:0000256" key="7">
    <source>
        <dbReference type="PIRSR" id="PIRSR016262-1"/>
    </source>
</evidence>
<dbReference type="GO" id="GO:0009249">
    <property type="term" value="P:protein lipoylation"/>
    <property type="evidence" value="ECO:0007669"/>
    <property type="project" value="InterPro"/>
</dbReference>
<comment type="catalytic activity">
    <reaction evidence="5 6">
        <text>octanoyl-[ACP] + L-lysyl-[protein] = N(6)-octanoyl-L-lysyl-[protein] + holo-[ACP] + H(+)</text>
        <dbReference type="Rhea" id="RHEA:17665"/>
        <dbReference type="Rhea" id="RHEA-COMP:9636"/>
        <dbReference type="Rhea" id="RHEA-COMP:9685"/>
        <dbReference type="Rhea" id="RHEA-COMP:9752"/>
        <dbReference type="Rhea" id="RHEA-COMP:9928"/>
        <dbReference type="ChEBI" id="CHEBI:15378"/>
        <dbReference type="ChEBI" id="CHEBI:29969"/>
        <dbReference type="ChEBI" id="CHEBI:64479"/>
        <dbReference type="ChEBI" id="CHEBI:78463"/>
        <dbReference type="ChEBI" id="CHEBI:78809"/>
        <dbReference type="EC" id="2.3.1.181"/>
    </reaction>
</comment>
<comment type="function">
    <text evidence="4 5 6">Catalyzes the transfer of endogenously produced octanoic acid from octanoyl-acyl-carrier-protein onto the lipoyl domains of lipoate-dependent enzymes. Lipoyl-ACP can also act as a substrate although octanoyl-ACP is likely to be the physiological substrate.</text>
</comment>
<dbReference type="UniPathway" id="UPA00538">
    <property type="reaction ID" value="UER00592"/>
</dbReference>
<feature type="binding site" evidence="5 8">
    <location>
        <begin position="155"/>
        <end position="157"/>
    </location>
    <ligand>
        <name>substrate</name>
    </ligand>
</feature>
<keyword evidence="2 5" id="KW-0808">Transferase</keyword>
<evidence type="ECO:0000313" key="11">
    <source>
        <dbReference type="EMBL" id="TZE81478.1"/>
    </source>
</evidence>
<evidence type="ECO:0000256" key="4">
    <source>
        <dbReference type="ARBA" id="ARBA00024732"/>
    </source>
</evidence>
<dbReference type="CDD" id="cd16444">
    <property type="entry name" value="LipB"/>
    <property type="match status" value="1"/>
</dbReference>
<feature type="domain" description="BPL/LPL catalytic" evidence="10">
    <location>
        <begin position="31"/>
        <end position="211"/>
    </location>
</feature>
<dbReference type="PANTHER" id="PTHR10993:SF7">
    <property type="entry name" value="LIPOYLTRANSFERASE 2, MITOCHONDRIAL-RELATED"/>
    <property type="match status" value="1"/>
</dbReference>
<evidence type="ECO:0000256" key="3">
    <source>
        <dbReference type="ARBA" id="ARBA00023315"/>
    </source>
</evidence>
<dbReference type="RefSeq" id="WP_149545631.1">
    <property type="nucleotide sequence ID" value="NZ_VTPS01000013.1"/>
</dbReference>
<dbReference type="HAMAP" id="MF_00013">
    <property type="entry name" value="LipB"/>
    <property type="match status" value="1"/>
</dbReference>
<protein>
    <recommendedName>
        <fullName evidence="5 6">Octanoyltransferase</fullName>
        <ecNumber evidence="5 6">2.3.1.181</ecNumber>
    </recommendedName>
    <alternativeName>
        <fullName evidence="5">Lipoate-protein ligase B</fullName>
    </alternativeName>
    <alternativeName>
        <fullName evidence="5">Lipoyl/octanoyl transferase</fullName>
    </alternativeName>
    <alternativeName>
        <fullName evidence="5">Octanoyl-[acyl-carrier-protein]-protein N-octanoyltransferase</fullName>
    </alternativeName>
</protein>
<dbReference type="NCBIfam" id="TIGR00214">
    <property type="entry name" value="lipB"/>
    <property type="match status" value="1"/>
</dbReference>
<name>A0A5D8QDZ5_9THEO</name>
<dbReference type="AlphaFoldDB" id="A0A5D8QDZ5"/>
<dbReference type="PIRSF" id="PIRSF016262">
    <property type="entry name" value="LPLase"/>
    <property type="match status" value="1"/>
</dbReference>
<dbReference type="Proteomes" id="UP000322976">
    <property type="component" value="Unassembled WGS sequence"/>
</dbReference>
<evidence type="ECO:0000256" key="6">
    <source>
        <dbReference type="PIRNR" id="PIRNR016262"/>
    </source>
</evidence>
<feature type="site" description="Lowers pKa of active site Cys" evidence="5 9">
    <location>
        <position position="139"/>
    </location>
</feature>
<keyword evidence="3 5" id="KW-0012">Acyltransferase</keyword>
<evidence type="ECO:0000256" key="1">
    <source>
        <dbReference type="ARBA" id="ARBA00004821"/>
    </source>
</evidence>
<dbReference type="Gene3D" id="3.30.930.10">
    <property type="entry name" value="Bira Bifunctional Protein, Domain 2"/>
    <property type="match status" value="1"/>
</dbReference>
<dbReference type="PANTHER" id="PTHR10993">
    <property type="entry name" value="OCTANOYLTRANSFERASE"/>
    <property type="match status" value="1"/>
</dbReference>
<gene>
    <name evidence="5 11" type="primary">lipB</name>
    <name evidence="11" type="ORF">FWJ32_09035</name>
</gene>
<dbReference type="Pfam" id="PF21948">
    <property type="entry name" value="LplA-B_cat"/>
    <property type="match status" value="1"/>
</dbReference>
<organism evidence="11 12">
    <name type="scientific">Calorimonas adulescens</name>
    <dbReference type="NCBI Taxonomy" id="2606906"/>
    <lineage>
        <taxon>Bacteria</taxon>
        <taxon>Bacillati</taxon>
        <taxon>Bacillota</taxon>
        <taxon>Clostridia</taxon>
        <taxon>Thermoanaerobacterales</taxon>
        <taxon>Thermoanaerobacteraceae</taxon>
        <taxon>Calorimonas</taxon>
    </lineage>
</organism>
<keyword evidence="12" id="KW-1185">Reference proteome</keyword>
<dbReference type="InterPro" id="IPR004143">
    <property type="entry name" value="BPL_LPL_catalytic"/>
</dbReference>
<comment type="pathway">
    <text evidence="1 5 6">Protein modification; protein lipoylation via endogenous pathway; protein N(6)-(lipoyl)lysine from octanoyl-[acyl-carrier-protein]: step 1/2.</text>
</comment>
<evidence type="ECO:0000256" key="9">
    <source>
        <dbReference type="PIRSR" id="PIRSR016262-3"/>
    </source>
</evidence>